<evidence type="ECO:0000313" key="2">
    <source>
        <dbReference type="Proteomes" id="UP000821845"/>
    </source>
</evidence>
<accession>A0ACB7SF25</accession>
<dbReference type="EMBL" id="CM023484">
    <property type="protein sequence ID" value="KAH6933556.1"/>
    <property type="molecule type" value="Genomic_DNA"/>
</dbReference>
<protein>
    <submittedName>
        <fullName evidence="1">Uncharacterized protein</fullName>
    </submittedName>
</protein>
<name>A0ACB7SF25_HYAAI</name>
<keyword evidence="2" id="KW-1185">Reference proteome</keyword>
<comment type="caution">
    <text evidence="1">The sequence shown here is derived from an EMBL/GenBank/DDBJ whole genome shotgun (WGS) entry which is preliminary data.</text>
</comment>
<reference evidence="1" key="1">
    <citation type="submission" date="2020-05" db="EMBL/GenBank/DDBJ databases">
        <title>Large-scale comparative analyses of tick genomes elucidate their genetic diversity and vector capacities.</title>
        <authorList>
            <person name="Jia N."/>
            <person name="Wang J."/>
            <person name="Shi W."/>
            <person name="Du L."/>
            <person name="Sun Y."/>
            <person name="Zhan W."/>
            <person name="Jiang J."/>
            <person name="Wang Q."/>
            <person name="Zhang B."/>
            <person name="Ji P."/>
            <person name="Sakyi L.B."/>
            <person name="Cui X."/>
            <person name="Yuan T."/>
            <person name="Jiang B."/>
            <person name="Yang W."/>
            <person name="Lam T.T.-Y."/>
            <person name="Chang Q."/>
            <person name="Ding S."/>
            <person name="Wang X."/>
            <person name="Zhu J."/>
            <person name="Ruan X."/>
            <person name="Zhao L."/>
            <person name="Wei J."/>
            <person name="Que T."/>
            <person name="Du C."/>
            <person name="Cheng J."/>
            <person name="Dai P."/>
            <person name="Han X."/>
            <person name="Huang E."/>
            <person name="Gao Y."/>
            <person name="Liu J."/>
            <person name="Shao H."/>
            <person name="Ye R."/>
            <person name="Li L."/>
            <person name="Wei W."/>
            <person name="Wang X."/>
            <person name="Wang C."/>
            <person name="Yang T."/>
            <person name="Huo Q."/>
            <person name="Li W."/>
            <person name="Guo W."/>
            <person name="Chen H."/>
            <person name="Zhou L."/>
            <person name="Ni X."/>
            <person name="Tian J."/>
            <person name="Zhou Y."/>
            <person name="Sheng Y."/>
            <person name="Liu T."/>
            <person name="Pan Y."/>
            <person name="Xia L."/>
            <person name="Li J."/>
            <person name="Zhao F."/>
            <person name="Cao W."/>
        </authorList>
    </citation>
    <scope>NUCLEOTIDE SEQUENCE</scope>
    <source>
        <strain evidence="1">Hyas-2018</strain>
    </source>
</reference>
<sequence length="876" mass="95364">MTPTFSACLDEASLYAEGSAMLSSNFCNYCYCIRGLKRCVQPKCHLAVEDCEPQFTSQYDCCPASYACTQGPNATTPLPPPSSSAQSTTSTTTTTTSTTTTTTEGPVVIPIQGCWKKGKLYRVGESIPGTKDCETCFCSPRGPLCQRIECPPVALDCDPVIPQGHCCPTEYICNKTHMHKDSDHQAPASDKSFHLPHVSPDGQRDGQPLPRKSDDRLDYNAVPRPAYRPPTTQETPLLDSHVGTDKTTTALHTQLPSHTTTVTPVTRFAPTPVTRERQPVFLATNKANQGVSTQPAHESSSPRPTTETGIGGSKLEVQTQASRETSAEKEAAVYQPAFPELNTGKSVVNKSKTETNNTVLPSLSLLYGKTDNPNGSTTKHLQQDSGAADRLAQPAPSSDQSYKSPPTMPQEGLQFSDLIDRVFFPGKDEKKESGDINLQTAQLSPVYSQAHIYNATSLGASVIEARYPVKENDTLQPVYGTVPAYHRPTAESSIGEAGSLKPLYGKPPAFREESSDELISRMHTQVSTTAEVHYEPAISLDTSVPSTNQSTVVAAAKNSTVDSSKTQSVPSHQNDTKHEQGKRPHISIRPLELTPIYYDVRKYTTRRPSTTLSTESSNAHLRSTTTSGSTLLAHRTSSAVPTDKFETYNESQTIKEAPAPPHSSMTTAKPDYNIWEMMYFNGSVPTVKPTEANNTTETNIWKIMFFNQSSPTAEPTEADNATYSSNEITRKISPEKPAEEVGFTTSVIKVRVGNTLNVSVDSSNQSKYRNVEEDGIIVSVYPEHQMDGGVTDLQDMPPQGQAESRAISSGGLYKGIQHSGDKAKSPAELTQVISDIIKAHKSEEPEVITCSQHRLFKTKHNDCQGGAQQLSLKCFR</sequence>
<evidence type="ECO:0000313" key="1">
    <source>
        <dbReference type="EMBL" id="KAH6933556.1"/>
    </source>
</evidence>
<organism evidence="1 2">
    <name type="scientific">Hyalomma asiaticum</name>
    <name type="common">Tick</name>
    <dbReference type="NCBI Taxonomy" id="266040"/>
    <lineage>
        <taxon>Eukaryota</taxon>
        <taxon>Metazoa</taxon>
        <taxon>Ecdysozoa</taxon>
        <taxon>Arthropoda</taxon>
        <taxon>Chelicerata</taxon>
        <taxon>Arachnida</taxon>
        <taxon>Acari</taxon>
        <taxon>Parasitiformes</taxon>
        <taxon>Ixodida</taxon>
        <taxon>Ixodoidea</taxon>
        <taxon>Ixodidae</taxon>
        <taxon>Hyalomminae</taxon>
        <taxon>Hyalomma</taxon>
    </lineage>
</organism>
<dbReference type="Proteomes" id="UP000821845">
    <property type="component" value="Chromosome 4"/>
</dbReference>
<proteinExistence type="predicted"/>
<gene>
    <name evidence="1" type="ORF">HPB50_016279</name>
</gene>